<feature type="compositionally biased region" description="Basic and acidic residues" evidence="1">
    <location>
        <begin position="189"/>
        <end position="201"/>
    </location>
</feature>
<dbReference type="AlphaFoldDB" id="A0AAN7HGI0"/>
<name>A0AAN7HGI0_9PEZI</name>
<feature type="region of interest" description="Disordered" evidence="1">
    <location>
        <begin position="1"/>
        <end position="392"/>
    </location>
</feature>
<reference evidence="2" key="1">
    <citation type="journal article" date="2023" name="Mol. Phylogenet. Evol.">
        <title>Genome-scale phylogeny and comparative genomics of the fungal order Sordariales.</title>
        <authorList>
            <person name="Hensen N."/>
            <person name="Bonometti L."/>
            <person name="Westerberg I."/>
            <person name="Brannstrom I.O."/>
            <person name="Guillou S."/>
            <person name="Cros-Aarteil S."/>
            <person name="Calhoun S."/>
            <person name="Haridas S."/>
            <person name="Kuo A."/>
            <person name="Mondo S."/>
            <person name="Pangilinan J."/>
            <person name="Riley R."/>
            <person name="LaButti K."/>
            <person name="Andreopoulos B."/>
            <person name="Lipzen A."/>
            <person name="Chen C."/>
            <person name="Yan M."/>
            <person name="Daum C."/>
            <person name="Ng V."/>
            <person name="Clum A."/>
            <person name="Steindorff A."/>
            <person name="Ohm R.A."/>
            <person name="Martin F."/>
            <person name="Silar P."/>
            <person name="Natvig D.O."/>
            <person name="Lalanne C."/>
            <person name="Gautier V."/>
            <person name="Ament-Velasquez S.L."/>
            <person name="Kruys A."/>
            <person name="Hutchinson M.I."/>
            <person name="Powell A.J."/>
            <person name="Barry K."/>
            <person name="Miller A.N."/>
            <person name="Grigoriev I.V."/>
            <person name="Debuchy R."/>
            <person name="Gladieux P."/>
            <person name="Hiltunen Thoren M."/>
            <person name="Johannesson H."/>
        </authorList>
    </citation>
    <scope>NUCLEOTIDE SEQUENCE</scope>
    <source>
        <strain evidence="2">CBS 532.94</strain>
    </source>
</reference>
<accession>A0AAN7HGI0</accession>
<keyword evidence="3" id="KW-1185">Reference proteome</keyword>
<feature type="region of interest" description="Disordered" evidence="1">
    <location>
        <begin position="456"/>
        <end position="480"/>
    </location>
</feature>
<dbReference type="EMBL" id="MU860061">
    <property type="protein sequence ID" value="KAK4239539.1"/>
    <property type="molecule type" value="Genomic_DNA"/>
</dbReference>
<gene>
    <name evidence="2" type="ORF">C8A03DRAFT_32398</name>
</gene>
<feature type="compositionally biased region" description="Basic and acidic residues" evidence="1">
    <location>
        <begin position="161"/>
        <end position="173"/>
    </location>
</feature>
<evidence type="ECO:0000313" key="3">
    <source>
        <dbReference type="Proteomes" id="UP001303760"/>
    </source>
</evidence>
<organism evidence="2 3">
    <name type="scientific">Achaetomium macrosporum</name>
    <dbReference type="NCBI Taxonomy" id="79813"/>
    <lineage>
        <taxon>Eukaryota</taxon>
        <taxon>Fungi</taxon>
        <taxon>Dikarya</taxon>
        <taxon>Ascomycota</taxon>
        <taxon>Pezizomycotina</taxon>
        <taxon>Sordariomycetes</taxon>
        <taxon>Sordariomycetidae</taxon>
        <taxon>Sordariales</taxon>
        <taxon>Chaetomiaceae</taxon>
        <taxon>Achaetomium</taxon>
    </lineage>
</organism>
<protein>
    <submittedName>
        <fullName evidence="2">Uncharacterized protein</fullName>
    </submittedName>
</protein>
<evidence type="ECO:0000313" key="2">
    <source>
        <dbReference type="EMBL" id="KAK4239539.1"/>
    </source>
</evidence>
<comment type="caution">
    <text evidence="2">The sequence shown here is derived from an EMBL/GenBank/DDBJ whole genome shotgun (WGS) entry which is preliminary data.</text>
</comment>
<feature type="compositionally biased region" description="Basic and acidic residues" evidence="1">
    <location>
        <begin position="349"/>
        <end position="360"/>
    </location>
</feature>
<proteinExistence type="predicted"/>
<feature type="compositionally biased region" description="Low complexity" evidence="1">
    <location>
        <begin position="77"/>
        <end position="90"/>
    </location>
</feature>
<sequence>MDTIHESTGRMAVMSGVWPEATTTTTSGTFPGLAGPSRSRTEPIVSTAANRPPETASSMKSPVARKTSFRVPKWVKRSGSSRTTTASVRSAPEAWKPQIKHLGGGRVEEVDVQSIGSAISNNNSNSNSNSNSNTPQSSLLVPGSSRGKGGPMSDTSSIDSRATRWFDFYKEPPSEPGKSQAKPPPLRPKPSDDRLPSRQQDRSPSPLTVTDLRPAPLRLPSSERSRSPRTPPPNTPLPDTSRPTPLTRKDSKYKPLPVLPTQQAGLSSARAEGGSVALDKAEPGSSERKNKHEPVPSPSSQSQRGRGVSPSPQQHDWAFVAPPAIHVDTPPPTPGGTSIDSIVGAYGGCKDKSEGERIHVNDGGAPAPVPNSQIDSASNTTVKEVREEDAKTRLPLRPAERVDSLRHTRQERIWLHVNYRGEAPFLKAWGLDIRKRSDRLEGLAILRELIHAEAQERKKGAGGASEEDADTVVGVQGGRD</sequence>
<evidence type="ECO:0000256" key="1">
    <source>
        <dbReference type="SAM" id="MobiDB-lite"/>
    </source>
</evidence>
<feature type="compositionally biased region" description="Polar residues" evidence="1">
    <location>
        <begin position="370"/>
        <end position="382"/>
    </location>
</feature>
<reference evidence="2" key="2">
    <citation type="submission" date="2023-05" db="EMBL/GenBank/DDBJ databases">
        <authorList>
            <consortium name="Lawrence Berkeley National Laboratory"/>
            <person name="Steindorff A."/>
            <person name="Hensen N."/>
            <person name="Bonometti L."/>
            <person name="Westerberg I."/>
            <person name="Brannstrom I.O."/>
            <person name="Guillou S."/>
            <person name="Cros-Aarteil S."/>
            <person name="Calhoun S."/>
            <person name="Haridas S."/>
            <person name="Kuo A."/>
            <person name="Mondo S."/>
            <person name="Pangilinan J."/>
            <person name="Riley R."/>
            <person name="Labutti K."/>
            <person name="Andreopoulos B."/>
            <person name="Lipzen A."/>
            <person name="Chen C."/>
            <person name="Yanf M."/>
            <person name="Daum C."/>
            <person name="Ng V."/>
            <person name="Clum A."/>
            <person name="Ohm R."/>
            <person name="Martin F."/>
            <person name="Silar P."/>
            <person name="Natvig D."/>
            <person name="Lalanne C."/>
            <person name="Gautier V."/>
            <person name="Ament-Velasquez S.L."/>
            <person name="Kruys A."/>
            <person name="Hutchinson M.I."/>
            <person name="Powell A.J."/>
            <person name="Barry K."/>
            <person name="Miller A.N."/>
            <person name="Grigoriev I.V."/>
            <person name="Debuchy R."/>
            <person name="Gladieux P."/>
            <person name="Thoren M.H."/>
            <person name="Johannesson H."/>
        </authorList>
    </citation>
    <scope>NUCLEOTIDE SEQUENCE</scope>
    <source>
        <strain evidence="2">CBS 532.94</strain>
    </source>
</reference>
<feature type="compositionally biased region" description="Basic and acidic residues" evidence="1">
    <location>
        <begin position="279"/>
        <end position="294"/>
    </location>
</feature>
<feature type="compositionally biased region" description="Basic and acidic residues" evidence="1">
    <location>
        <begin position="383"/>
        <end position="392"/>
    </location>
</feature>
<dbReference type="Proteomes" id="UP001303760">
    <property type="component" value="Unassembled WGS sequence"/>
</dbReference>
<feature type="compositionally biased region" description="Low complexity" evidence="1">
    <location>
        <begin position="120"/>
        <end position="133"/>
    </location>
</feature>
<feature type="compositionally biased region" description="Polar residues" evidence="1">
    <location>
        <begin position="298"/>
        <end position="314"/>
    </location>
</feature>